<keyword evidence="3" id="KW-1185">Reference proteome</keyword>
<evidence type="ECO:0000313" key="3">
    <source>
        <dbReference type="Proteomes" id="UP000320176"/>
    </source>
</evidence>
<reference evidence="2 3" key="1">
    <citation type="submission" date="2019-02" db="EMBL/GenBank/DDBJ databases">
        <title>Deep-cultivation of Planctomycetes and their phenomic and genomic characterization uncovers novel biology.</title>
        <authorList>
            <person name="Wiegand S."/>
            <person name="Jogler M."/>
            <person name="Boedeker C."/>
            <person name="Pinto D."/>
            <person name="Vollmers J."/>
            <person name="Rivas-Marin E."/>
            <person name="Kohn T."/>
            <person name="Peeters S.H."/>
            <person name="Heuer A."/>
            <person name="Rast P."/>
            <person name="Oberbeckmann S."/>
            <person name="Bunk B."/>
            <person name="Jeske O."/>
            <person name="Meyerdierks A."/>
            <person name="Storesund J.E."/>
            <person name="Kallscheuer N."/>
            <person name="Luecker S."/>
            <person name="Lage O.M."/>
            <person name="Pohl T."/>
            <person name="Merkel B.J."/>
            <person name="Hornburger P."/>
            <person name="Mueller R.-W."/>
            <person name="Bruemmer F."/>
            <person name="Labrenz M."/>
            <person name="Spormann A.M."/>
            <person name="Op Den Camp H."/>
            <person name="Overmann J."/>
            <person name="Amann R."/>
            <person name="Jetten M.S.M."/>
            <person name="Mascher T."/>
            <person name="Medema M.H."/>
            <person name="Devos D.P."/>
            <person name="Kaster A.-K."/>
            <person name="Ovreas L."/>
            <person name="Rohde M."/>
            <person name="Galperin M.Y."/>
            <person name="Jogler C."/>
        </authorList>
    </citation>
    <scope>NUCLEOTIDE SEQUENCE [LARGE SCALE GENOMIC DNA]</scope>
    <source>
        <strain evidence="2 3">Pla52n</strain>
    </source>
</reference>
<feature type="region of interest" description="Disordered" evidence="1">
    <location>
        <begin position="89"/>
        <end position="145"/>
    </location>
</feature>
<organism evidence="2 3">
    <name type="scientific">Stieleria varia</name>
    <dbReference type="NCBI Taxonomy" id="2528005"/>
    <lineage>
        <taxon>Bacteria</taxon>
        <taxon>Pseudomonadati</taxon>
        <taxon>Planctomycetota</taxon>
        <taxon>Planctomycetia</taxon>
        <taxon>Pirellulales</taxon>
        <taxon>Pirellulaceae</taxon>
        <taxon>Stieleria</taxon>
    </lineage>
</organism>
<gene>
    <name evidence="2" type="ORF">Pla52n_68260</name>
</gene>
<evidence type="ECO:0000256" key="1">
    <source>
        <dbReference type="SAM" id="MobiDB-lite"/>
    </source>
</evidence>
<dbReference type="Proteomes" id="UP000320176">
    <property type="component" value="Unassembled WGS sequence"/>
</dbReference>
<dbReference type="EMBL" id="SJPN01000023">
    <property type="protein sequence ID" value="TWT89440.1"/>
    <property type="molecule type" value="Genomic_DNA"/>
</dbReference>
<name>A0A5C5ZQB6_9BACT</name>
<comment type="caution">
    <text evidence="2">The sequence shown here is derived from an EMBL/GenBank/DDBJ whole genome shotgun (WGS) entry which is preliminary data.</text>
</comment>
<evidence type="ECO:0000313" key="2">
    <source>
        <dbReference type="EMBL" id="TWT89440.1"/>
    </source>
</evidence>
<accession>A0A5C5ZQB6</accession>
<proteinExistence type="predicted"/>
<feature type="compositionally biased region" description="Low complexity" evidence="1">
    <location>
        <begin position="100"/>
        <end position="111"/>
    </location>
</feature>
<protein>
    <submittedName>
        <fullName evidence="2">Uncharacterized protein</fullName>
    </submittedName>
</protein>
<sequence>MSVAKKKRIPNKFRPWIEARKKFRLSHAHIQMARELGLSPKRFAAYADTTNQPWKVPLPQFIEQQYLTQFGKERPDEIKSIERIAEEHQAKRAERKLKKQAAAGDDTQAADSESTTPELDASDSSASDEQATEATASSDDQPTDS</sequence>
<dbReference type="OrthoDB" id="284171at2"/>
<feature type="compositionally biased region" description="Low complexity" evidence="1">
    <location>
        <begin position="122"/>
        <end position="138"/>
    </location>
</feature>
<dbReference type="AlphaFoldDB" id="A0A5C5ZQB6"/>